<keyword evidence="6" id="KW-0548">Nucleotidyltransferase</keyword>
<evidence type="ECO:0000256" key="8">
    <source>
        <dbReference type="ARBA" id="ARBA00022827"/>
    </source>
</evidence>
<evidence type="ECO:0000256" key="12">
    <source>
        <dbReference type="ARBA" id="ARBA00049494"/>
    </source>
</evidence>
<gene>
    <name evidence="14" type="ORF">EV44_g1617</name>
</gene>
<evidence type="ECO:0000256" key="1">
    <source>
        <dbReference type="ARBA" id="ARBA00004726"/>
    </source>
</evidence>
<dbReference type="FunFam" id="3.40.50.620:FF:000187">
    <property type="entry name" value="Probable FAD synthetase"/>
    <property type="match status" value="1"/>
</dbReference>
<protein>
    <recommendedName>
        <fullName evidence="2">FAD synthase</fullName>
        <ecNumber evidence="2">2.7.7.2</ecNumber>
    </recommendedName>
    <alternativeName>
        <fullName evidence="10">FAD pyrophosphorylase</fullName>
    </alternativeName>
    <alternativeName>
        <fullName evidence="11">FMN adenylyltransferase</fullName>
    </alternativeName>
</protein>
<dbReference type="Pfam" id="PF01507">
    <property type="entry name" value="PAPS_reduct"/>
    <property type="match status" value="2"/>
</dbReference>
<keyword evidence="7" id="KW-0547">Nucleotide-binding</keyword>
<dbReference type="Gene3D" id="3.40.50.620">
    <property type="entry name" value="HUPs"/>
    <property type="match status" value="1"/>
</dbReference>
<evidence type="ECO:0000256" key="10">
    <source>
        <dbReference type="ARBA" id="ARBA00031145"/>
    </source>
</evidence>
<dbReference type="HOGENOM" id="CLU_056971_0_0_1"/>
<proteinExistence type="predicted"/>
<keyword evidence="4" id="KW-0288">FMN</keyword>
<dbReference type="InterPro" id="IPR002500">
    <property type="entry name" value="PAPS_reduct_dom"/>
</dbReference>
<keyword evidence="15" id="KW-1185">Reference proteome</keyword>
<evidence type="ECO:0000313" key="14">
    <source>
        <dbReference type="EMBL" id="KHJ30928.1"/>
    </source>
</evidence>
<comment type="pathway">
    <text evidence="1">Cofactor biosynthesis; FAD biosynthesis; FAD from FMN: step 1/1.</text>
</comment>
<dbReference type="GO" id="GO:0003919">
    <property type="term" value="F:FMN adenylyltransferase activity"/>
    <property type="evidence" value="ECO:0007669"/>
    <property type="project" value="UniProtKB-EC"/>
</dbReference>
<dbReference type="CDD" id="cd23948">
    <property type="entry name" value="FAD_synthase"/>
    <property type="match status" value="1"/>
</dbReference>
<dbReference type="PANTHER" id="PTHR23293">
    <property type="entry name" value="FAD SYNTHETASE-RELATED FMN ADENYLYLTRANSFERASE"/>
    <property type="match status" value="1"/>
</dbReference>
<keyword evidence="3" id="KW-0285">Flavoprotein</keyword>
<evidence type="ECO:0000256" key="4">
    <source>
        <dbReference type="ARBA" id="ARBA00022643"/>
    </source>
</evidence>
<dbReference type="Proteomes" id="UP000030854">
    <property type="component" value="Unassembled WGS sequence"/>
</dbReference>
<evidence type="ECO:0000256" key="11">
    <source>
        <dbReference type="ARBA" id="ARBA00031871"/>
    </source>
</evidence>
<keyword evidence="8" id="KW-0274">FAD</keyword>
<reference evidence="14 15" key="1">
    <citation type="journal article" date="2014" name="BMC Genomics">
        <title>Adaptive genomic structural variation in the grape powdery mildew pathogen, Erysiphe necator.</title>
        <authorList>
            <person name="Jones L."/>
            <person name="Riaz S."/>
            <person name="Morales-Cruz A."/>
            <person name="Amrine K.C."/>
            <person name="McGuire B."/>
            <person name="Gubler W.D."/>
            <person name="Walker M.A."/>
            <person name="Cantu D."/>
        </authorList>
    </citation>
    <scope>NUCLEOTIDE SEQUENCE [LARGE SCALE GENOMIC DNA]</scope>
    <source>
        <strain evidence="15">c</strain>
    </source>
</reference>
<feature type="domain" description="Phosphoadenosine phosphosulphate reductase" evidence="13">
    <location>
        <begin position="172"/>
        <end position="257"/>
    </location>
</feature>
<evidence type="ECO:0000256" key="5">
    <source>
        <dbReference type="ARBA" id="ARBA00022679"/>
    </source>
</evidence>
<name>A0A0B1NY79_UNCNE</name>
<comment type="caution">
    <text evidence="14">The sequence shown here is derived from an EMBL/GenBank/DDBJ whole genome shotgun (WGS) entry which is preliminary data.</text>
</comment>
<dbReference type="OMA" id="EEFVQWS"/>
<dbReference type="GO" id="GO:0005524">
    <property type="term" value="F:ATP binding"/>
    <property type="evidence" value="ECO:0007669"/>
    <property type="project" value="UniProtKB-KW"/>
</dbReference>
<keyword evidence="5" id="KW-0808">Transferase</keyword>
<evidence type="ECO:0000256" key="7">
    <source>
        <dbReference type="ARBA" id="ARBA00022741"/>
    </source>
</evidence>
<dbReference type="STRING" id="52586.A0A0B1NY79"/>
<dbReference type="AlphaFoldDB" id="A0A0B1NY79"/>
<evidence type="ECO:0000256" key="3">
    <source>
        <dbReference type="ARBA" id="ARBA00022630"/>
    </source>
</evidence>
<comment type="catalytic activity">
    <reaction evidence="12">
        <text>FMN + ATP + H(+) = FAD + diphosphate</text>
        <dbReference type="Rhea" id="RHEA:17237"/>
        <dbReference type="ChEBI" id="CHEBI:15378"/>
        <dbReference type="ChEBI" id="CHEBI:30616"/>
        <dbReference type="ChEBI" id="CHEBI:33019"/>
        <dbReference type="ChEBI" id="CHEBI:57692"/>
        <dbReference type="ChEBI" id="CHEBI:58210"/>
        <dbReference type="EC" id="2.7.7.2"/>
    </reaction>
</comment>
<evidence type="ECO:0000313" key="15">
    <source>
        <dbReference type="Proteomes" id="UP000030854"/>
    </source>
</evidence>
<sequence length="290" mass="32547">MSTSPTSIPSNSTQSTHCSNDNVENANITFESICTQISHQVNAFLEDEATTPLLRRVQAQMRITLGVIHKALKQYSLDEISLSYNGGKDCLVLLILFLSAIATSGVGEPKTKQTLSSPIFSKSKISSLFPHRLHSVYVMAPHSFPEVDAFVTTSATAYGLDLVRYSLPLKAALTRYLEDNKVIKAIFVGTRRSDPHGKLLTHFNETDNGWPSFMRVHPIIDWSYSEIWAFILHFRIPYCTLYDQGYTSLGGINDTHPNPALRVDNLETYKPAYELSDDDAERLGRNDYHE</sequence>
<feature type="domain" description="Phosphoadenosine phosphosulphate reductase" evidence="13">
    <location>
        <begin position="80"/>
        <end position="165"/>
    </location>
</feature>
<accession>A0A0B1NY79</accession>
<dbReference type="PANTHER" id="PTHR23293:SF9">
    <property type="entry name" value="FAD SYNTHASE"/>
    <property type="match status" value="1"/>
</dbReference>
<evidence type="ECO:0000259" key="13">
    <source>
        <dbReference type="Pfam" id="PF01507"/>
    </source>
</evidence>
<dbReference type="SUPFAM" id="SSF52402">
    <property type="entry name" value="Adenine nucleotide alpha hydrolases-like"/>
    <property type="match status" value="1"/>
</dbReference>
<organism evidence="14 15">
    <name type="scientific">Uncinula necator</name>
    <name type="common">Grape powdery mildew</name>
    <dbReference type="NCBI Taxonomy" id="52586"/>
    <lineage>
        <taxon>Eukaryota</taxon>
        <taxon>Fungi</taxon>
        <taxon>Dikarya</taxon>
        <taxon>Ascomycota</taxon>
        <taxon>Pezizomycotina</taxon>
        <taxon>Leotiomycetes</taxon>
        <taxon>Erysiphales</taxon>
        <taxon>Erysiphaceae</taxon>
        <taxon>Erysiphe</taxon>
    </lineage>
</organism>
<keyword evidence="9" id="KW-0067">ATP-binding</keyword>
<dbReference type="EMBL" id="JNVN01003456">
    <property type="protein sequence ID" value="KHJ30928.1"/>
    <property type="molecule type" value="Genomic_DNA"/>
</dbReference>
<evidence type="ECO:0000256" key="9">
    <source>
        <dbReference type="ARBA" id="ARBA00022840"/>
    </source>
</evidence>
<evidence type="ECO:0000256" key="2">
    <source>
        <dbReference type="ARBA" id="ARBA00012393"/>
    </source>
</evidence>
<dbReference type="InterPro" id="IPR014729">
    <property type="entry name" value="Rossmann-like_a/b/a_fold"/>
</dbReference>
<dbReference type="EC" id="2.7.7.2" evidence="2"/>
<dbReference type="GO" id="GO:0006747">
    <property type="term" value="P:FAD biosynthetic process"/>
    <property type="evidence" value="ECO:0007669"/>
    <property type="project" value="TreeGrafter"/>
</dbReference>
<evidence type="ECO:0000256" key="6">
    <source>
        <dbReference type="ARBA" id="ARBA00022695"/>
    </source>
</evidence>